<dbReference type="InterPro" id="IPR039391">
    <property type="entry name" value="Phytocyanin-like"/>
</dbReference>
<dbReference type="GO" id="GO:0009055">
    <property type="term" value="F:electron transfer activity"/>
    <property type="evidence" value="ECO:0007669"/>
    <property type="project" value="InterPro"/>
</dbReference>
<dbReference type="Pfam" id="PF02298">
    <property type="entry name" value="Cu_bind_like"/>
    <property type="match status" value="1"/>
</dbReference>
<name>A0AA41S2A0_PAPNU</name>
<protein>
    <recommendedName>
        <fullName evidence="2">Phytocyanin domain-containing protein</fullName>
    </recommendedName>
</protein>
<dbReference type="Proteomes" id="UP001177140">
    <property type="component" value="Unassembled WGS sequence"/>
</dbReference>
<feature type="region of interest" description="Disordered" evidence="1">
    <location>
        <begin position="126"/>
        <end position="176"/>
    </location>
</feature>
<comment type="caution">
    <text evidence="3">The sequence shown here is derived from an EMBL/GenBank/DDBJ whole genome shotgun (WGS) entry which is preliminary data.</text>
</comment>
<evidence type="ECO:0000313" key="4">
    <source>
        <dbReference type="Proteomes" id="UP001177140"/>
    </source>
</evidence>
<proteinExistence type="predicted"/>
<organism evidence="3 4">
    <name type="scientific">Papaver nudicaule</name>
    <name type="common">Iceland poppy</name>
    <dbReference type="NCBI Taxonomy" id="74823"/>
    <lineage>
        <taxon>Eukaryota</taxon>
        <taxon>Viridiplantae</taxon>
        <taxon>Streptophyta</taxon>
        <taxon>Embryophyta</taxon>
        <taxon>Tracheophyta</taxon>
        <taxon>Spermatophyta</taxon>
        <taxon>Magnoliopsida</taxon>
        <taxon>Ranunculales</taxon>
        <taxon>Papaveraceae</taxon>
        <taxon>Papaveroideae</taxon>
        <taxon>Papaver</taxon>
    </lineage>
</organism>
<evidence type="ECO:0000313" key="3">
    <source>
        <dbReference type="EMBL" id="MCL7028752.1"/>
    </source>
</evidence>
<dbReference type="AlphaFoldDB" id="A0AA41S2A0"/>
<dbReference type="Gene3D" id="2.60.40.420">
    <property type="entry name" value="Cupredoxins - blue copper proteins"/>
    <property type="match status" value="1"/>
</dbReference>
<accession>A0AA41S2A0</accession>
<evidence type="ECO:0000256" key="1">
    <source>
        <dbReference type="SAM" id="MobiDB-lite"/>
    </source>
</evidence>
<dbReference type="PANTHER" id="PTHR33021">
    <property type="entry name" value="BLUE COPPER PROTEIN"/>
    <property type="match status" value="1"/>
</dbReference>
<dbReference type="InterPro" id="IPR008972">
    <property type="entry name" value="Cupredoxin"/>
</dbReference>
<dbReference type="GO" id="GO:0005886">
    <property type="term" value="C:plasma membrane"/>
    <property type="evidence" value="ECO:0007669"/>
    <property type="project" value="TreeGrafter"/>
</dbReference>
<feature type="compositionally biased region" description="Pro residues" evidence="1">
    <location>
        <begin position="131"/>
        <end position="159"/>
    </location>
</feature>
<feature type="domain" description="Phytocyanin" evidence="2">
    <location>
        <begin position="1"/>
        <end position="126"/>
    </location>
</feature>
<dbReference type="InterPro" id="IPR003245">
    <property type="entry name" value="Phytocyanin_dom"/>
</dbReference>
<gene>
    <name evidence="3" type="ORF">MKW94_013430</name>
</gene>
<dbReference type="SUPFAM" id="SSF49503">
    <property type="entry name" value="Cupredoxins"/>
    <property type="match status" value="1"/>
</dbReference>
<dbReference type="EMBL" id="JAJJMA010083075">
    <property type="protein sequence ID" value="MCL7028752.1"/>
    <property type="molecule type" value="Genomic_DNA"/>
</dbReference>
<dbReference type="PANTHER" id="PTHR33021:SF253">
    <property type="entry name" value="EARLY NODULIN-LIKE PROTEIN 9"/>
    <property type="match status" value="1"/>
</dbReference>
<reference evidence="3" key="1">
    <citation type="submission" date="2022-03" db="EMBL/GenBank/DDBJ databases">
        <title>A functionally conserved STORR gene fusion in Papaver species that diverged 16.8 million years ago.</title>
        <authorList>
            <person name="Catania T."/>
        </authorList>
    </citation>
    <scope>NUCLEOTIDE SEQUENCE</scope>
    <source>
        <strain evidence="3">S-191538</strain>
    </source>
</reference>
<sequence length="176" mass="19287">MASPQLVELNGHEFHIPGTTRNMESYTFRKGLYIWESFSLQQVMLPLSFEKPSHVSSTLFVYKPSQDSVLQVSKEDYDNCNTGSPIAKFEDGNTSFNLSQSGLYYFISGKELNCRNNEKLTAIVLSDRSKTPPPSPHTPPPSSPPPPPSSPPATIPSPAPAGEEFISDKTPPPPPP</sequence>
<dbReference type="PROSITE" id="PS51485">
    <property type="entry name" value="PHYTOCYANIN"/>
    <property type="match status" value="1"/>
</dbReference>
<keyword evidence="4" id="KW-1185">Reference proteome</keyword>
<evidence type="ECO:0000259" key="2">
    <source>
        <dbReference type="PROSITE" id="PS51485"/>
    </source>
</evidence>